<dbReference type="STRING" id="33935.ADM90_18505"/>
<dbReference type="InterPro" id="IPR026881">
    <property type="entry name" value="WYL_dom"/>
</dbReference>
<feature type="domain" description="M protein trans-acting positive regulator (MGA) HTH" evidence="1">
    <location>
        <begin position="14"/>
        <end position="61"/>
    </location>
</feature>
<name>A0A0M9DHS7_9BACI</name>
<evidence type="ECO:0000259" key="3">
    <source>
        <dbReference type="Pfam" id="PF25583"/>
    </source>
</evidence>
<dbReference type="InterPro" id="IPR057727">
    <property type="entry name" value="WCX_dom"/>
</dbReference>
<comment type="caution">
    <text evidence="4">The sequence shown here is derived from an EMBL/GenBank/DDBJ whole genome shotgun (WGS) entry which is preliminary data.</text>
</comment>
<dbReference type="EMBL" id="LGCI01000010">
    <property type="protein sequence ID" value="KOY81139.1"/>
    <property type="molecule type" value="Genomic_DNA"/>
</dbReference>
<dbReference type="Pfam" id="PF08280">
    <property type="entry name" value="HTH_Mga"/>
    <property type="match status" value="1"/>
</dbReference>
<feature type="domain" description="WYL" evidence="2">
    <location>
        <begin position="148"/>
        <end position="213"/>
    </location>
</feature>
<dbReference type="InterPro" id="IPR036388">
    <property type="entry name" value="WH-like_DNA-bd_sf"/>
</dbReference>
<dbReference type="InterPro" id="IPR013199">
    <property type="entry name" value="HTH_Mga_DNA-bd_dom"/>
</dbReference>
<dbReference type="AlphaFoldDB" id="A0A0M9DHS7"/>
<organism evidence="4 5">
    <name type="scientific">Lysinibacillus macroides</name>
    <dbReference type="NCBI Taxonomy" id="33935"/>
    <lineage>
        <taxon>Bacteria</taxon>
        <taxon>Bacillati</taxon>
        <taxon>Bacillota</taxon>
        <taxon>Bacilli</taxon>
        <taxon>Bacillales</taxon>
        <taxon>Bacillaceae</taxon>
        <taxon>Lysinibacillus</taxon>
    </lineage>
</organism>
<accession>A0A0M9DHS7</accession>
<dbReference type="Gene3D" id="1.10.10.10">
    <property type="entry name" value="Winged helix-like DNA-binding domain superfamily/Winged helix DNA-binding domain"/>
    <property type="match status" value="1"/>
</dbReference>
<evidence type="ECO:0008006" key="6">
    <source>
        <dbReference type="Google" id="ProtNLM"/>
    </source>
</evidence>
<dbReference type="PANTHER" id="PTHR34580:SF1">
    <property type="entry name" value="PROTEIN PAFC"/>
    <property type="match status" value="1"/>
</dbReference>
<proteinExistence type="predicted"/>
<evidence type="ECO:0000313" key="4">
    <source>
        <dbReference type="EMBL" id="KOY81139.1"/>
    </source>
</evidence>
<evidence type="ECO:0000259" key="2">
    <source>
        <dbReference type="Pfam" id="PF13280"/>
    </source>
</evidence>
<protein>
    <recommendedName>
        <fullName evidence="6">WYL domain-containing protein</fullName>
    </recommendedName>
</protein>
<dbReference type="Pfam" id="PF13280">
    <property type="entry name" value="WYL"/>
    <property type="match status" value="1"/>
</dbReference>
<evidence type="ECO:0000259" key="1">
    <source>
        <dbReference type="Pfam" id="PF08280"/>
    </source>
</evidence>
<feature type="domain" description="WCX" evidence="3">
    <location>
        <begin position="259"/>
        <end position="319"/>
    </location>
</feature>
<keyword evidence="5" id="KW-1185">Reference proteome</keyword>
<reference evidence="4 5" key="1">
    <citation type="submission" date="2015-07" db="EMBL/GenBank/DDBJ databases">
        <title>Genome sequencing project for genomic taxonomy and phylogenomics of Bacillus-like bacteria.</title>
        <authorList>
            <person name="Liu B."/>
            <person name="Wang J."/>
            <person name="Zhu Y."/>
            <person name="Liu G."/>
            <person name="Chen Q."/>
            <person name="Chen Z."/>
            <person name="Che J."/>
            <person name="Ge C."/>
            <person name="Shi H."/>
            <person name="Pan Z."/>
            <person name="Liu X."/>
        </authorList>
    </citation>
    <scope>NUCLEOTIDE SEQUENCE [LARGE SCALE GENOMIC DNA]</scope>
    <source>
        <strain evidence="4 5">DSM 54</strain>
    </source>
</reference>
<dbReference type="PATRIC" id="fig|33935.3.peg.2514"/>
<evidence type="ECO:0000313" key="5">
    <source>
        <dbReference type="Proteomes" id="UP000037977"/>
    </source>
</evidence>
<gene>
    <name evidence="4" type="ORF">ADM90_18505</name>
</gene>
<dbReference type="Proteomes" id="UP000037977">
    <property type="component" value="Unassembled WGS sequence"/>
</dbReference>
<sequence length="325" mass="38180">MLEKWEQIHRVLQLYDQLRNGETINKSEAATRLAVSMRTIQRDISNIQEHLANSFSGQTVEYDAIKKGYVLTESTIKGMPAKVVLIIAKILLESRALNAKEMKWVIDSLLTYSKRGDEKSIYTAIVGNELLHYRPLQHNQPLIELVWNIAESIQKKRFIDIIYERMDHQQKQHIAKPVAILFSEYYFYLIAFIKDSEHPSPIIFRLDRIRSFKQLDEKFSFAEKDRLEEGILRQRIQFMYTGTLVRLQFKFRGVTVTPVLDRFPNGKIIKTIDDGWLVEVEVYGTAGCMMWLLSQGDKVEVIYPVDLREHMKQLIENMLYRYKEA</sequence>
<dbReference type="PANTHER" id="PTHR34580">
    <property type="match status" value="1"/>
</dbReference>
<dbReference type="Pfam" id="PF25583">
    <property type="entry name" value="WCX"/>
    <property type="match status" value="1"/>
</dbReference>
<dbReference type="InterPro" id="IPR051534">
    <property type="entry name" value="CBASS_pafABC_assoc_protein"/>
</dbReference>
<dbReference type="PROSITE" id="PS52050">
    <property type="entry name" value="WYL"/>
    <property type="match status" value="1"/>
</dbReference>